<keyword evidence="2" id="KW-1185">Reference proteome</keyword>
<organism evidence="1 2">
    <name type="scientific">Camellia lanceoleosa</name>
    <dbReference type="NCBI Taxonomy" id="1840588"/>
    <lineage>
        <taxon>Eukaryota</taxon>
        <taxon>Viridiplantae</taxon>
        <taxon>Streptophyta</taxon>
        <taxon>Embryophyta</taxon>
        <taxon>Tracheophyta</taxon>
        <taxon>Spermatophyta</taxon>
        <taxon>Magnoliopsida</taxon>
        <taxon>eudicotyledons</taxon>
        <taxon>Gunneridae</taxon>
        <taxon>Pentapetalae</taxon>
        <taxon>asterids</taxon>
        <taxon>Ericales</taxon>
        <taxon>Theaceae</taxon>
        <taxon>Camellia</taxon>
    </lineage>
</organism>
<gene>
    <name evidence="1" type="ORF">LOK49_LG02G02415</name>
</gene>
<sequence length="806" mass="91278">MQFNPDGLSEQEAYKLPDRTPHSNSHQSQQYGSSNHALQSAIVFRKKFDLGSSFQRHSSSFRSISGLSFVNNDVDDEFSLQWAAIKRLPTFERLRSSLFDENDGSNVDAQGKRVVDVTKLGALERNKFIDKLIKHIENDNLRLLHKLGKRIDKCDLFVCIQDIVAGEVSYNGYKLEEFIPLKTSAYISQNDLHIPEMTVRETLDFSVRCQGVGSRAEIMIEVSRREKQSGIVPDPDADIYMKILGLDICAYTLIGDAMRREDVSQLAHITDATILEAETFDLFDDIIFMAEGKIVYHGPCTHVPEFFEDCGFSCSERKGVADFLQEVISKKDQAQYWHQTKQSCNYISADMFSKKFKESPFGISSLRARELLLMRRNSFVYVFQSTQLVIIASVAMTVFLQTRMNVDAIHANYYLGALFYAVIILFFDGFPELSLTVRRLAVFYKQRDLYFYPAWAYAIPATILKVPISLSSALIWTSLTYYVIGYSPQAGSLYASMVEVGILGFLVDIWQALEKLLKDYLWEICPLEMKSVDTNGMTHAILEVVAGGIVQTANDIHRYVRYLADETAILLLYSLVHGNSDFLEYVLVRTDLDTLLMPILETLYNASKETSNQIYMVLIILLVLSQDSSFNASIHKLMLPSVPWYQERLLHQTSLGSLMIIILKNVPCFVGSLFSWFLVLEGLVILKVLGNLCLVFEYMEHDLAGLIASPTIKFSEPQGIKVTCMLFDEIDAICKIDGVESLNNVLLIGLTNRKDLLDEALLRPGRLEVEVEISLPDEHVAAILQSAFYTMLSLFSGYLIPQLVSY</sequence>
<comment type="caution">
    <text evidence="1">The sequence shown here is derived from an EMBL/GenBank/DDBJ whole genome shotgun (WGS) entry which is preliminary data.</text>
</comment>
<accession>A0ACC0IPF5</accession>
<proteinExistence type="predicted"/>
<dbReference type="Proteomes" id="UP001060215">
    <property type="component" value="Chromosome 3"/>
</dbReference>
<name>A0ACC0IPF5_9ERIC</name>
<reference evidence="1 2" key="1">
    <citation type="journal article" date="2022" name="Plant J.">
        <title>Chromosome-level genome of Camellia lanceoleosa provides a valuable resource for understanding genome evolution and self-incompatibility.</title>
        <authorList>
            <person name="Gong W."/>
            <person name="Xiao S."/>
            <person name="Wang L."/>
            <person name="Liao Z."/>
            <person name="Chang Y."/>
            <person name="Mo W."/>
            <person name="Hu G."/>
            <person name="Li W."/>
            <person name="Zhao G."/>
            <person name="Zhu H."/>
            <person name="Hu X."/>
            <person name="Ji K."/>
            <person name="Xiang X."/>
            <person name="Song Q."/>
            <person name="Yuan D."/>
            <person name="Jin S."/>
            <person name="Zhang L."/>
        </authorList>
    </citation>
    <scope>NUCLEOTIDE SEQUENCE [LARGE SCALE GENOMIC DNA]</scope>
    <source>
        <strain evidence="1">SQ_2022a</strain>
    </source>
</reference>
<evidence type="ECO:0000313" key="1">
    <source>
        <dbReference type="EMBL" id="KAI8027247.1"/>
    </source>
</evidence>
<dbReference type="EMBL" id="CM045760">
    <property type="protein sequence ID" value="KAI8027247.1"/>
    <property type="molecule type" value="Genomic_DNA"/>
</dbReference>
<protein>
    <submittedName>
        <fullName evidence="1">Pleiotropic drug resistance protein 3</fullName>
    </submittedName>
</protein>
<evidence type="ECO:0000313" key="2">
    <source>
        <dbReference type="Proteomes" id="UP001060215"/>
    </source>
</evidence>